<name>A0AAF1ATS3_DAUCS</name>
<dbReference type="PANTHER" id="PTHR35317">
    <property type="entry name" value="OS04G0629600 PROTEIN"/>
    <property type="match status" value="1"/>
</dbReference>
<dbReference type="EMBL" id="CP093345">
    <property type="protein sequence ID" value="WOG92777.1"/>
    <property type="molecule type" value="Genomic_DNA"/>
</dbReference>
<dbReference type="Proteomes" id="UP000077755">
    <property type="component" value="Chromosome 3"/>
</dbReference>
<dbReference type="KEGG" id="dcr:108212476"/>
<reference evidence="1" key="1">
    <citation type="journal article" date="2016" name="Nat. Genet.">
        <title>A high-quality carrot genome assembly provides new insights into carotenoid accumulation and asterid genome evolution.</title>
        <authorList>
            <person name="Iorizzo M."/>
            <person name="Ellison S."/>
            <person name="Senalik D."/>
            <person name="Zeng P."/>
            <person name="Satapoomin P."/>
            <person name="Huang J."/>
            <person name="Bowman M."/>
            <person name="Iovene M."/>
            <person name="Sanseverino W."/>
            <person name="Cavagnaro P."/>
            <person name="Yildiz M."/>
            <person name="Macko-Podgorni A."/>
            <person name="Moranska E."/>
            <person name="Grzebelus E."/>
            <person name="Grzebelus D."/>
            <person name="Ashrafi H."/>
            <person name="Zheng Z."/>
            <person name="Cheng S."/>
            <person name="Spooner D."/>
            <person name="Van Deynze A."/>
            <person name="Simon P."/>
        </authorList>
    </citation>
    <scope>NUCLEOTIDE SEQUENCE</scope>
    <source>
        <tissue evidence="1">Leaf</tissue>
    </source>
</reference>
<sequence>MDEFNGKGNLIDQGYKYESLMTSMGHCDIILCKMFKTYLKGSSPMWYRSLRPDQSALNTTSALNSYATSIVKLNGTNYSEWKEQVEFSLGVLELDMALIRDKPSPLTESSTPEEKKFHNDWERSNRLSMMFMRMVVDTNIKSSLPTTDNAKEYLKNIEERFKTTDKFIAGKLMIDLVTMKFDCSRTMNAHVIEMINLAAKLKNLGLAMDDAFLVQFILTSLPPQYEPFKIHYNTITEKWSLNELTNKLVQEESRQGLQGIKAAHFTQGTAKQAGKKNN</sequence>
<keyword evidence="2" id="KW-1185">Reference proteome</keyword>
<dbReference type="PANTHER" id="PTHR35317:SF10">
    <property type="entry name" value="RNA-DIRECTED DNA POLYMERASE"/>
    <property type="match status" value="1"/>
</dbReference>
<organism evidence="1 2">
    <name type="scientific">Daucus carota subsp. sativus</name>
    <name type="common">Carrot</name>
    <dbReference type="NCBI Taxonomy" id="79200"/>
    <lineage>
        <taxon>Eukaryota</taxon>
        <taxon>Viridiplantae</taxon>
        <taxon>Streptophyta</taxon>
        <taxon>Embryophyta</taxon>
        <taxon>Tracheophyta</taxon>
        <taxon>Spermatophyta</taxon>
        <taxon>Magnoliopsida</taxon>
        <taxon>eudicotyledons</taxon>
        <taxon>Gunneridae</taxon>
        <taxon>Pentapetalae</taxon>
        <taxon>asterids</taxon>
        <taxon>campanulids</taxon>
        <taxon>Apiales</taxon>
        <taxon>Apiaceae</taxon>
        <taxon>Apioideae</taxon>
        <taxon>Scandiceae</taxon>
        <taxon>Daucinae</taxon>
        <taxon>Daucus</taxon>
        <taxon>Daucus sect. Daucus</taxon>
    </lineage>
</organism>
<gene>
    <name evidence="1" type="ORF">DCAR_0312053</name>
</gene>
<dbReference type="AlphaFoldDB" id="A0AAF1ATS3"/>
<reference evidence="1" key="2">
    <citation type="submission" date="2022-03" db="EMBL/GenBank/DDBJ databases">
        <title>Draft title - Genomic analysis of global carrot germplasm unveils the trajectory of domestication and the origin of high carotenoid orange carrot.</title>
        <authorList>
            <person name="Iorizzo M."/>
            <person name="Ellison S."/>
            <person name="Senalik D."/>
            <person name="Macko-Podgorni A."/>
            <person name="Grzebelus D."/>
            <person name="Bostan H."/>
            <person name="Rolling W."/>
            <person name="Curaba J."/>
            <person name="Simon P."/>
        </authorList>
    </citation>
    <scope>NUCLEOTIDE SEQUENCE</scope>
    <source>
        <tissue evidence="1">Leaf</tissue>
    </source>
</reference>
<accession>A0AAF1ATS3</accession>
<evidence type="ECO:0000313" key="2">
    <source>
        <dbReference type="Proteomes" id="UP000077755"/>
    </source>
</evidence>
<proteinExistence type="predicted"/>
<evidence type="ECO:0008006" key="3">
    <source>
        <dbReference type="Google" id="ProtNLM"/>
    </source>
</evidence>
<protein>
    <recommendedName>
        <fullName evidence="3">Retrotransposon Copia-like N-terminal domain-containing protein</fullName>
    </recommendedName>
</protein>
<evidence type="ECO:0000313" key="1">
    <source>
        <dbReference type="EMBL" id="WOG92777.1"/>
    </source>
</evidence>
<dbReference type="Pfam" id="PF14223">
    <property type="entry name" value="Retrotran_gag_2"/>
    <property type="match status" value="1"/>
</dbReference>